<feature type="domain" description="TR61B FKBP-like" evidence="7">
    <location>
        <begin position="1"/>
        <end position="35"/>
    </location>
</feature>
<dbReference type="FunFam" id="3.10.330.20:FF:000003">
    <property type="entry name" value="tRNA (Adenine(58)-N(1))-methyltransferase, mitochondrial isoform X1"/>
    <property type="match status" value="1"/>
</dbReference>
<dbReference type="EMBL" id="VZTO01036011">
    <property type="protein sequence ID" value="NXT30363.1"/>
    <property type="molecule type" value="Genomic_DNA"/>
</dbReference>
<evidence type="ECO:0000313" key="9">
    <source>
        <dbReference type="Proteomes" id="UP000536260"/>
    </source>
</evidence>
<keyword evidence="3" id="KW-0808">Transferase</keyword>
<dbReference type="Gene3D" id="3.10.330.20">
    <property type="match status" value="1"/>
</dbReference>
<dbReference type="EC" id="2.1.1.220" evidence="1"/>
<dbReference type="GO" id="GO:0005739">
    <property type="term" value="C:mitochondrion"/>
    <property type="evidence" value="ECO:0007669"/>
    <property type="project" value="TreeGrafter"/>
</dbReference>
<feature type="non-terminal residue" evidence="8">
    <location>
        <position position="1"/>
    </location>
</feature>
<keyword evidence="9" id="KW-1185">Reference proteome</keyword>
<dbReference type="GO" id="GO:0031515">
    <property type="term" value="C:tRNA (m1A) methyltransferase complex"/>
    <property type="evidence" value="ECO:0007669"/>
    <property type="project" value="InterPro"/>
</dbReference>
<keyword evidence="4" id="KW-0949">S-adenosyl-L-methionine</keyword>
<proteinExistence type="predicted"/>
<dbReference type="GO" id="GO:0030488">
    <property type="term" value="P:tRNA methylation"/>
    <property type="evidence" value="ECO:0007669"/>
    <property type="project" value="InterPro"/>
</dbReference>
<evidence type="ECO:0000313" key="8">
    <source>
        <dbReference type="EMBL" id="NXT30363.1"/>
    </source>
</evidence>
<sequence>CRLAAGSVLASPGGVLPHRDIIGQLPGQVLRTSAGARLLLRRPSLEEYVLLMPRGPTIAYPKVPAEVIGQISSLVSKALPMYRVFSDPQDISAMLMMIDVHPGDTVLEAGSGSGAMSLFLSRAGE</sequence>
<dbReference type="InterPro" id="IPR054151">
    <property type="entry name" value="TR61B_FKBP-like"/>
</dbReference>
<evidence type="ECO:0000256" key="6">
    <source>
        <dbReference type="ARBA" id="ARBA00048481"/>
    </source>
</evidence>
<feature type="non-terminal residue" evidence="8">
    <location>
        <position position="125"/>
    </location>
</feature>
<keyword evidence="2" id="KW-0489">Methyltransferase</keyword>
<dbReference type="InterPro" id="IPR029063">
    <property type="entry name" value="SAM-dependent_MTases_sf"/>
</dbReference>
<dbReference type="Proteomes" id="UP000536260">
    <property type="component" value="Unassembled WGS sequence"/>
</dbReference>
<dbReference type="GO" id="GO:0160107">
    <property type="term" value="F:tRNA (adenine(58)-N1)-methyltransferase activity"/>
    <property type="evidence" value="ECO:0007669"/>
    <property type="project" value="UniProtKB-EC"/>
</dbReference>
<name>A0A7L3BHC4_9AVES</name>
<comment type="caution">
    <text evidence="8">The sequence shown here is derived from an EMBL/GenBank/DDBJ whole genome shotgun (WGS) entry which is preliminary data.</text>
</comment>
<dbReference type="AlphaFoldDB" id="A0A7L3BHC4"/>
<accession>A0A7L3BHC4</accession>
<evidence type="ECO:0000256" key="4">
    <source>
        <dbReference type="ARBA" id="ARBA00022691"/>
    </source>
</evidence>
<evidence type="ECO:0000256" key="5">
    <source>
        <dbReference type="ARBA" id="ARBA00022694"/>
    </source>
</evidence>
<keyword evidence="5" id="KW-0819">tRNA processing</keyword>
<protein>
    <recommendedName>
        <fullName evidence="1">tRNA (adenine(58)-N(1))-methyltransferase</fullName>
        <ecNumber evidence="1">2.1.1.220</ecNumber>
    </recommendedName>
</protein>
<organism evidence="8 9">
    <name type="scientific">Syrrhaptes paradoxus</name>
    <name type="common">Pallas's sandgrouse</name>
    <dbReference type="NCBI Taxonomy" id="302527"/>
    <lineage>
        <taxon>Eukaryota</taxon>
        <taxon>Metazoa</taxon>
        <taxon>Chordata</taxon>
        <taxon>Craniata</taxon>
        <taxon>Vertebrata</taxon>
        <taxon>Euteleostomi</taxon>
        <taxon>Archelosauria</taxon>
        <taxon>Archosauria</taxon>
        <taxon>Dinosauria</taxon>
        <taxon>Saurischia</taxon>
        <taxon>Theropoda</taxon>
        <taxon>Coelurosauria</taxon>
        <taxon>Aves</taxon>
        <taxon>Neognathae</taxon>
        <taxon>Neoaves</taxon>
        <taxon>Columbimorphae</taxon>
        <taxon>Pterocliformes</taxon>
        <taxon>Pteroclidae</taxon>
        <taxon>Syrrhaptes</taxon>
    </lineage>
</organism>
<dbReference type="PANTHER" id="PTHR12133">
    <property type="entry name" value="TRNA (ADENINE(58)-N(1))-METHYLTRANSFERASE"/>
    <property type="match status" value="1"/>
</dbReference>
<evidence type="ECO:0000256" key="2">
    <source>
        <dbReference type="ARBA" id="ARBA00022603"/>
    </source>
</evidence>
<dbReference type="Pfam" id="PF21985">
    <property type="entry name" value="TR61B_FKBP-like"/>
    <property type="match status" value="1"/>
</dbReference>
<dbReference type="InterPro" id="IPR014816">
    <property type="entry name" value="tRNA_MeTrfase_Gcd14"/>
</dbReference>
<gene>
    <name evidence="8" type="primary">Trmt61b_1</name>
    <name evidence="8" type="ORF">SYRPAR_R14004</name>
</gene>
<reference evidence="8 9" key="1">
    <citation type="submission" date="2019-09" db="EMBL/GenBank/DDBJ databases">
        <title>Bird 10,000 Genomes (B10K) Project - Family phase.</title>
        <authorList>
            <person name="Zhang G."/>
        </authorList>
    </citation>
    <scope>NUCLEOTIDE SEQUENCE [LARGE SCALE GENOMIC DNA]</scope>
    <source>
        <strain evidence="8">B10K-DU-003-42</strain>
        <tissue evidence="8">Mixed tissue sample</tissue>
    </source>
</reference>
<dbReference type="PANTHER" id="PTHR12133:SF1">
    <property type="entry name" value="TRNA (ADENINE(58)-N(1))-METHYLTRANSFERASE, MITOCHONDRIAL"/>
    <property type="match status" value="1"/>
</dbReference>
<dbReference type="SUPFAM" id="SSF53335">
    <property type="entry name" value="S-adenosyl-L-methionine-dependent methyltransferases"/>
    <property type="match status" value="1"/>
</dbReference>
<evidence type="ECO:0000256" key="3">
    <source>
        <dbReference type="ARBA" id="ARBA00022679"/>
    </source>
</evidence>
<dbReference type="PROSITE" id="PS51620">
    <property type="entry name" value="SAM_TRM61"/>
    <property type="match status" value="1"/>
</dbReference>
<evidence type="ECO:0000256" key="1">
    <source>
        <dbReference type="ARBA" id="ARBA00012796"/>
    </source>
</evidence>
<dbReference type="Gene3D" id="3.40.50.150">
    <property type="entry name" value="Vaccinia Virus protein VP39"/>
    <property type="match status" value="1"/>
</dbReference>
<evidence type="ECO:0000259" key="7">
    <source>
        <dbReference type="Pfam" id="PF21985"/>
    </source>
</evidence>
<comment type="catalytic activity">
    <reaction evidence="6">
        <text>an adenosine in mRNA + S-adenosyl-L-methionine = an N(1)-methyladenosine in mRNA + S-adenosyl-L-homocysteine + H(+)</text>
        <dbReference type="Rhea" id="RHEA:55392"/>
        <dbReference type="Rhea" id="RHEA-COMP:12414"/>
        <dbReference type="Rhea" id="RHEA-COMP:12415"/>
        <dbReference type="ChEBI" id="CHEBI:15378"/>
        <dbReference type="ChEBI" id="CHEBI:57856"/>
        <dbReference type="ChEBI" id="CHEBI:59789"/>
        <dbReference type="ChEBI" id="CHEBI:74411"/>
        <dbReference type="ChEBI" id="CHEBI:74491"/>
    </reaction>
</comment>